<dbReference type="AlphaFoldDB" id="A0A806JBR3"/>
<name>A0A806JBR3_GLAPU</name>
<evidence type="ECO:0000313" key="1">
    <source>
        <dbReference type="EMBL" id="AGO16948.1"/>
    </source>
</evidence>
<dbReference type="Proteomes" id="UP000014672">
    <property type="component" value="Chromosome"/>
</dbReference>
<dbReference type="EMBL" id="CP005384">
    <property type="protein sequence ID" value="AGO16948.1"/>
    <property type="molecule type" value="Genomic_DNA"/>
</dbReference>
<evidence type="ECO:0000313" key="2">
    <source>
        <dbReference type="Proteomes" id="UP000014672"/>
    </source>
</evidence>
<reference evidence="1 2" key="1">
    <citation type="journal article" date="2013" name="PLoS ONE">
        <title>Complete Genome Analysis of a Haemophilus parasuis Serovar 12 Strain from China.</title>
        <authorList>
            <person name="Li Y."/>
            <person name="Kwok A.H."/>
            <person name="Jiang J."/>
            <person name="Zou Y."/>
            <person name="Zheng F."/>
            <person name="Chen P."/>
            <person name="Hou C."/>
            <person name="Leung F.C."/>
            <person name="Jiang P."/>
        </authorList>
    </citation>
    <scope>NUCLEOTIDE SEQUENCE [LARGE SCALE GENOMIC DNA]</scope>
    <source>
        <strain evidence="1 2">ZJ0906</strain>
    </source>
</reference>
<gene>
    <name evidence="1" type="ORF">K756_09155</name>
</gene>
<accession>A0A806JBR3</accession>
<protein>
    <submittedName>
        <fullName evidence="1">Uncharacterized protein</fullName>
    </submittedName>
</protein>
<dbReference type="KEGG" id="hpaz:K756_09155"/>
<proteinExistence type="predicted"/>
<organism evidence="1 2">
    <name type="scientific">Glaesserella parasuis ZJ0906</name>
    <dbReference type="NCBI Taxonomy" id="1322346"/>
    <lineage>
        <taxon>Bacteria</taxon>
        <taxon>Pseudomonadati</taxon>
        <taxon>Pseudomonadota</taxon>
        <taxon>Gammaproteobacteria</taxon>
        <taxon>Pasteurellales</taxon>
        <taxon>Pasteurellaceae</taxon>
        <taxon>Glaesserella</taxon>
    </lineage>
</organism>
<sequence length="124" mass="13767">MGLRLCRAVLASGSGKYTPYPEQKWNNNLAQDWNNGSIAGVKADVKLNADIKRETTNTPVNVNAKQNNLVVNGKTVKARLVPEKKANTKVTAHLHTNVEEMVKQANEQMKKGQTPFIQVVTQRK</sequence>